<dbReference type="InterPro" id="IPR002218">
    <property type="entry name" value="MnmG-rel"/>
</dbReference>
<dbReference type="PANTHER" id="PTHR11806">
    <property type="entry name" value="GLUCOSE INHIBITED DIVISION PROTEIN A"/>
    <property type="match status" value="1"/>
</dbReference>
<keyword evidence="7 10" id="KW-0274">FAD</keyword>
<comment type="cofactor">
    <cofactor evidence="1 10">
        <name>FAD</name>
        <dbReference type="ChEBI" id="CHEBI:57692"/>
    </cofactor>
</comment>
<protein>
    <recommendedName>
        <fullName evidence="10">Methylenetetrahydrofolate--tRNA-(uracil-5-)-methyltransferase TrmFO</fullName>
        <ecNumber evidence="10">2.1.1.74</ecNumber>
    </recommendedName>
    <alternativeName>
        <fullName evidence="10">Folate-dependent tRNA (uracil-5-)-methyltransferase</fullName>
    </alternativeName>
    <alternativeName>
        <fullName evidence="10">Folate-dependent tRNA(M-5-U54)-methyltransferase</fullName>
    </alternativeName>
</protein>
<comment type="similarity">
    <text evidence="10">Belongs to the MnmG family. TrmFO subfamily.</text>
</comment>
<feature type="domain" description="MnmG N-terminal" evidence="11">
    <location>
        <begin position="5"/>
        <end position="367"/>
    </location>
</feature>
<gene>
    <name evidence="10 12" type="primary">trmFO</name>
    <name evidence="12" type="ORF">NSPWAT_1339</name>
</gene>
<keyword evidence="8 10" id="KW-0521">NADP</keyword>
<evidence type="ECO:0000256" key="9">
    <source>
        <dbReference type="ARBA" id="ARBA00023027"/>
    </source>
</evidence>
<evidence type="ECO:0000256" key="10">
    <source>
        <dbReference type="HAMAP-Rule" id="MF_01037"/>
    </source>
</evidence>
<evidence type="ECO:0000313" key="12">
    <source>
        <dbReference type="EMBL" id="CAI2718198.1"/>
    </source>
</evidence>
<keyword evidence="4 10" id="KW-0285">Flavoprotein</keyword>
<comment type="catalytic activity">
    <reaction evidence="10">
        <text>uridine(54) in tRNA + (6R)-5,10-methylene-5,6,7,8-tetrahydrofolate + NADPH + H(+) = 5-methyluridine(54) in tRNA + (6S)-5,6,7,8-tetrahydrofolate + NADP(+)</text>
        <dbReference type="Rhea" id="RHEA:62372"/>
        <dbReference type="Rhea" id="RHEA-COMP:10167"/>
        <dbReference type="Rhea" id="RHEA-COMP:10193"/>
        <dbReference type="ChEBI" id="CHEBI:15378"/>
        <dbReference type="ChEBI" id="CHEBI:15636"/>
        <dbReference type="ChEBI" id="CHEBI:57453"/>
        <dbReference type="ChEBI" id="CHEBI:57783"/>
        <dbReference type="ChEBI" id="CHEBI:58349"/>
        <dbReference type="ChEBI" id="CHEBI:65315"/>
        <dbReference type="ChEBI" id="CHEBI:74447"/>
        <dbReference type="EC" id="2.1.1.74"/>
    </reaction>
</comment>
<dbReference type="InterPro" id="IPR004417">
    <property type="entry name" value="TrmFO"/>
</dbReference>
<keyword evidence="2 10" id="KW-0963">Cytoplasm</keyword>
<dbReference type="Gene3D" id="3.50.50.60">
    <property type="entry name" value="FAD/NAD(P)-binding domain"/>
    <property type="match status" value="2"/>
</dbReference>
<feature type="binding site" evidence="10">
    <location>
        <begin position="9"/>
        <end position="14"/>
    </location>
    <ligand>
        <name>FAD</name>
        <dbReference type="ChEBI" id="CHEBI:57692"/>
    </ligand>
</feature>
<name>A0ABM9HDL3_9BACT</name>
<dbReference type="PANTHER" id="PTHR11806:SF2">
    <property type="entry name" value="METHYLENETETRAHYDROFOLATE--TRNA-(URACIL-5-)-METHYLTRANSFERASE TRMFO"/>
    <property type="match status" value="1"/>
</dbReference>
<reference evidence="12 13" key="1">
    <citation type="submission" date="2022-09" db="EMBL/GenBank/DDBJ databases">
        <authorList>
            <person name="Kop L."/>
        </authorList>
    </citation>
    <scope>NUCLEOTIDE SEQUENCE [LARGE SCALE GENOMIC DNA]</scope>
    <source>
        <strain evidence="12 13">347</strain>
    </source>
</reference>
<evidence type="ECO:0000256" key="8">
    <source>
        <dbReference type="ARBA" id="ARBA00022857"/>
    </source>
</evidence>
<evidence type="ECO:0000313" key="13">
    <source>
        <dbReference type="Proteomes" id="UP001157733"/>
    </source>
</evidence>
<dbReference type="EC" id="2.1.1.74" evidence="10"/>
<dbReference type="InterPro" id="IPR040131">
    <property type="entry name" value="MnmG_N"/>
</dbReference>
<keyword evidence="9 10" id="KW-0520">NAD</keyword>
<dbReference type="HAMAP" id="MF_01037">
    <property type="entry name" value="TrmFO"/>
    <property type="match status" value="1"/>
</dbReference>
<comment type="subcellular location">
    <subcellularLocation>
        <location evidence="10">Cytoplasm</location>
    </subcellularLocation>
</comment>
<dbReference type="Pfam" id="PF01134">
    <property type="entry name" value="GIDA"/>
    <property type="match status" value="1"/>
</dbReference>
<evidence type="ECO:0000256" key="2">
    <source>
        <dbReference type="ARBA" id="ARBA00022490"/>
    </source>
</evidence>
<dbReference type="NCBIfam" id="NF003739">
    <property type="entry name" value="PRK05335.1"/>
    <property type="match status" value="1"/>
</dbReference>
<organism evidence="12 13">
    <name type="scientific">Nitrospina watsonii</name>
    <dbReference type="NCBI Taxonomy" id="1323948"/>
    <lineage>
        <taxon>Bacteria</taxon>
        <taxon>Pseudomonadati</taxon>
        <taxon>Nitrospinota/Tectimicrobiota group</taxon>
        <taxon>Nitrospinota</taxon>
        <taxon>Nitrospinia</taxon>
        <taxon>Nitrospinales</taxon>
        <taxon>Nitrospinaceae</taxon>
        <taxon>Nitrospina</taxon>
    </lineage>
</organism>
<evidence type="ECO:0000256" key="5">
    <source>
        <dbReference type="ARBA" id="ARBA00022679"/>
    </source>
</evidence>
<comment type="catalytic activity">
    <reaction evidence="10">
        <text>uridine(54) in tRNA + (6R)-5,10-methylene-5,6,7,8-tetrahydrofolate + NADH + H(+) = 5-methyluridine(54) in tRNA + (6S)-5,6,7,8-tetrahydrofolate + NAD(+)</text>
        <dbReference type="Rhea" id="RHEA:16873"/>
        <dbReference type="Rhea" id="RHEA-COMP:10167"/>
        <dbReference type="Rhea" id="RHEA-COMP:10193"/>
        <dbReference type="ChEBI" id="CHEBI:15378"/>
        <dbReference type="ChEBI" id="CHEBI:15636"/>
        <dbReference type="ChEBI" id="CHEBI:57453"/>
        <dbReference type="ChEBI" id="CHEBI:57540"/>
        <dbReference type="ChEBI" id="CHEBI:57945"/>
        <dbReference type="ChEBI" id="CHEBI:65315"/>
        <dbReference type="ChEBI" id="CHEBI:74447"/>
        <dbReference type="EC" id="2.1.1.74"/>
    </reaction>
</comment>
<evidence type="ECO:0000259" key="11">
    <source>
        <dbReference type="Pfam" id="PF01134"/>
    </source>
</evidence>
<evidence type="ECO:0000256" key="7">
    <source>
        <dbReference type="ARBA" id="ARBA00022827"/>
    </source>
</evidence>
<evidence type="ECO:0000256" key="4">
    <source>
        <dbReference type="ARBA" id="ARBA00022630"/>
    </source>
</evidence>
<dbReference type="Proteomes" id="UP001157733">
    <property type="component" value="Chromosome"/>
</dbReference>
<keyword evidence="5 10" id="KW-0808">Transferase</keyword>
<keyword evidence="6 10" id="KW-0819">tRNA processing</keyword>
<keyword evidence="3 10" id="KW-0489">Methyltransferase</keyword>
<proteinExistence type="inferred from homology"/>
<evidence type="ECO:0000256" key="6">
    <source>
        <dbReference type="ARBA" id="ARBA00022694"/>
    </source>
</evidence>
<dbReference type="GO" id="GO:0032259">
    <property type="term" value="P:methylation"/>
    <property type="evidence" value="ECO:0007669"/>
    <property type="project" value="UniProtKB-KW"/>
</dbReference>
<evidence type="ECO:0000256" key="3">
    <source>
        <dbReference type="ARBA" id="ARBA00022603"/>
    </source>
</evidence>
<dbReference type="SUPFAM" id="SSF51905">
    <property type="entry name" value="FAD/NAD(P)-binding domain"/>
    <property type="match status" value="1"/>
</dbReference>
<dbReference type="RefSeq" id="WP_282011104.1">
    <property type="nucleotide sequence ID" value="NZ_OX336137.1"/>
</dbReference>
<dbReference type="NCBIfam" id="TIGR00137">
    <property type="entry name" value="gid_trmFO"/>
    <property type="match status" value="1"/>
</dbReference>
<comment type="function">
    <text evidence="10">Catalyzes the folate-dependent formation of 5-methyl-uridine at position 54 (M-5-U54) in all tRNAs.</text>
</comment>
<accession>A0ABM9HDL3</accession>
<dbReference type="GO" id="GO:0047151">
    <property type="term" value="F:tRNA (uracil(54)-C5)-methyltransferase activity, 5,10-methylenetetrahydrofolate-dependent"/>
    <property type="evidence" value="ECO:0007669"/>
    <property type="project" value="UniProtKB-EC"/>
</dbReference>
<dbReference type="EMBL" id="OX336137">
    <property type="protein sequence ID" value="CAI2718198.1"/>
    <property type="molecule type" value="Genomic_DNA"/>
</dbReference>
<sequence>MTSHVTIIGAGLAGSEAAWQIAERGGKVVLHEMRPELKTPVHKTDHCAELVCSNSLGSNQDTSAPFLLKQELRNLHSLVIRSGDRHAVPAGAALAVDRNLFSAEITRNLEQHPNITLKRNEVQDIPLDGPVIIATGPLTSPALSDQISNLLGQGYLYFYDALSPIVDTNTIDLDKAFFASRYDKGDADYLNCPLNKEEYDQLVDGLCKADKVPLKEFEKPVYFEGCMPVEELALRGPKTLAFGPMKPVGLLHPETGERFHAVVQLRRENKEGTAYNLVGFQTKLTYPEQRRIFRMIPGLENAEFFRYGAIHRNTFINSPQLLSADLSLKKNPNIWFAGQITGVEGYVESCAMGLVAGLSALSRLRNQPFTRPPRESAIGALLHYVTEGPEKGNYQPMNVNFGLFAGEVLKIRDKKERNAKIIERALARQGEWLQSLR</sequence>
<evidence type="ECO:0000256" key="1">
    <source>
        <dbReference type="ARBA" id="ARBA00001974"/>
    </source>
</evidence>
<keyword evidence="13" id="KW-1185">Reference proteome</keyword>
<dbReference type="InterPro" id="IPR036188">
    <property type="entry name" value="FAD/NAD-bd_sf"/>
</dbReference>